<evidence type="ECO:0000313" key="1">
    <source>
        <dbReference type="EMBL" id="ERJ19968.1"/>
    </source>
</evidence>
<reference evidence="1 2" key="2">
    <citation type="journal article" date="2013" name="PLoS ONE">
        <title>INDIGO - INtegrated Data Warehouse of MIcrobial GenOmes with Examples from the Red Sea Extremophiles.</title>
        <authorList>
            <person name="Alam I."/>
            <person name="Antunes A."/>
            <person name="Kamau A.A."/>
            <person name="Ba Alawi W."/>
            <person name="Kalkatawi M."/>
            <person name="Stingl U."/>
            <person name="Bajic V.B."/>
        </authorList>
    </citation>
    <scope>NUCLEOTIDE SEQUENCE [LARGE SCALE GENOMIC DNA]</scope>
    <source>
        <strain evidence="1 2">E1L3A</strain>
    </source>
</reference>
<reference evidence="1 2" key="1">
    <citation type="journal article" date="2011" name="J. Bacteriol.">
        <title>Genome sequence of Salinisphaera shabanensis, a gammaproteobacterium from the harsh, variable environment of the brine-seawater interface of the Shaban Deep in the Red Sea.</title>
        <authorList>
            <person name="Antunes A."/>
            <person name="Alam I."/>
            <person name="Bajic V.B."/>
            <person name="Stingl U."/>
        </authorList>
    </citation>
    <scope>NUCLEOTIDE SEQUENCE [LARGE SCALE GENOMIC DNA]</scope>
    <source>
        <strain evidence="1 2">E1L3A</strain>
    </source>
</reference>
<accession>U2G138</accession>
<keyword evidence="2" id="KW-1185">Reference proteome</keyword>
<organism evidence="1 2">
    <name type="scientific">Salinisphaera shabanensis E1L3A</name>
    <dbReference type="NCBI Taxonomy" id="1033802"/>
    <lineage>
        <taxon>Bacteria</taxon>
        <taxon>Pseudomonadati</taxon>
        <taxon>Pseudomonadota</taxon>
        <taxon>Gammaproteobacteria</taxon>
        <taxon>Salinisphaerales</taxon>
        <taxon>Salinisphaeraceae</taxon>
        <taxon>Salinisphaera</taxon>
    </lineage>
</organism>
<dbReference type="AlphaFoldDB" id="U2G138"/>
<dbReference type="EMBL" id="AFNV02000006">
    <property type="protein sequence ID" value="ERJ19968.1"/>
    <property type="molecule type" value="Genomic_DNA"/>
</dbReference>
<evidence type="ECO:0000313" key="2">
    <source>
        <dbReference type="Proteomes" id="UP000006242"/>
    </source>
</evidence>
<comment type="caution">
    <text evidence="1">The sequence shown here is derived from an EMBL/GenBank/DDBJ whole genome shotgun (WGS) entry which is preliminary data.</text>
</comment>
<sequence length="33" mass="3360">MAQFTYNESLQPTAQNAGAFWVPSAASGRSGGG</sequence>
<dbReference type="Proteomes" id="UP000006242">
    <property type="component" value="Unassembled WGS sequence"/>
</dbReference>
<protein>
    <submittedName>
        <fullName evidence="1">Uncharacterized protein</fullName>
    </submittedName>
</protein>
<proteinExistence type="predicted"/>
<gene>
    <name evidence="1" type="ORF">SSPSH_001143</name>
</gene>
<name>U2G138_9GAMM</name>